<evidence type="ECO:0000259" key="7">
    <source>
        <dbReference type="Pfam" id="PF17827"/>
    </source>
</evidence>
<protein>
    <recommendedName>
        <fullName evidence="1">peptide chain release factor N(5)-glutamine methyltransferase</fullName>
        <ecNumber evidence="1">2.1.1.297</ecNumber>
    </recommendedName>
</protein>
<comment type="catalytic activity">
    <reaction evidence="5">
        <text>L-glutaminyl-[peptide chain release factor] + S-adenosyl-L-methionine = N(5)-methyl-L-glutaminyl-[peptide chain release factor] + S-adenosyl-L-homocysteine + H(+)</text>
        <dbReference type="Rhea" id="RHEA:42896"/>
        <dbReference type="Rhea" id="RHEA-COMP:10271"/>
        <dbReference type="Rhea" id="RHEA-COMP:10272"/>
        <dbReference type="ChEBI" id="CHEBI:15378"/>
        <dbReference type="ChEBI" id="CHEBI:30011"/>
        <dbReference type="ChEBI" id="CHEBI:57856"/>
        <dbReference type="ChEBI" id="CHEBI:59789"/>
        <dbReference type="ChEBI" id="CHEBI:61891"/>
        <dbReference type="EC" id="2.1.1.297"/>
    </reaction>
</comment>
<keyword evidence="2 8" id="KW-0489">Methyltransferase</keyword>
<evidence type="ECO:0000313" key="8">
    <source>
        <dbReference type="EMBL" id="SFU73321.1"/>
    </source>
</evidence>
<dbReference type="InterPro" id="IPR029063">
    <property type="entry name" value="SAM-dependent_MTases_sf"/>
</dbReference>
<keyword evidence="3 8" id="KW-0808">Transferase</keyword>
<reference evidence="8 9" key="1">
    <citation type="submission" date="2016-10" db="EMBL/GenBank/DDBJ databases">
        <authorList>
            <person name="de Groot N.N."/>
        </authorList>
    </citation>
    <scope>NUCLEOTIDE SEQUENCE [LARGE SCALE GENOMIC DNA]</scope>
    <source>
        <strain evidence="8 9">CGMCC 1.12333</strain>
    </source>
</reference>
<dbReference type="SUPFAM" id="SSF53335">
    <property type="entry name" value="S-adenosyl-L-methionine-dependent methyltransferases"/>
    <property type="match status" value="1"/>
</dbReference>
<dbReference type="STRING" id="1224947.SAMN05216480_11726"/>
<dbReference type="Pfam" id="PF17827">
    <property type="entry name" value="PrmC_N"/>
    <property type="match status" value="1"/>
</dbReference>
<dbReference type="PROSITE" id="PS00092">
    <property type="entry name" value="N6_MTASE"/>
    <property type="match status" value="1"/>
</dbReference>
<dbReference type="InterPro" id="IPR050320">
    <property type="entry name" value="N5-glutamine_MTase"/>
</dbReference>
<dbReference type="Gene3D" id="1.10.8.10">
    <property type="entry name" value="DNA helicase RuvA subunit, C-terminal domain"/>
    <property type="match status" value="1"/>
</dbReference>
<dbReference type="EMBL" id="FPBK01000017">
    <property type="protein sequence ID" value="SFU73321.1"/>
    <property type="molecule type" value="Genomic_DNA"/>
</dbReference>
<sequence length="289" mass="33154">MKLKEFHKQFQETLSSLYEKGEVNTFFFMLTEAFLGINRLQLALRPDLELTATDLAKMQQALEELKVERPIQYIIGKTEFYELEFLVNEDTLIPRPETEELVDWIVQDVKASENQSQRILDIGTGSGCIAISIANKLSKAEVSAIDLSEGALKVAHENAQLNSVTVNFVQQDILNVEESNALFQNESLHVVVSNPPYVRNTEKRDMRNNVLQYEPKTALFVTDEDPLIFYVRIADFASEKLIQGGVLYFEINQYLAEETQKMVESKGFYNVEIRKDLRGNFRMLKAIKL</sequence>
<name>A0A1I7IK49_9FLAO</name>
<dbReference type="GO" id="GO:0102559">
    <property type="term" value="F:peptide chain release factor N(5)-glutamine methyltransferase activity"/>
    <property type="evidence" value="ECO:0007669"/>
    <property type="project" value="UniProtKB-EC"/>
</dbReference>
<evidence type="ECO:0000313" key="9">
    <source>
        <dbReference type="Proteomes" id="UP000199138"/>
    </source>
</evidence>
<dbReference type="Proteomes" id="UP000199138">
    <property type="component" value="Unassembled WGS sequence"/>
</dbReference>
<dbReference type="GO" id="GO:0032259">
    <property type="term" value="P:methylation"/>
    <property type="evidence" value="ECO:0007669"/>
    <property type="project" value="UniProtKB-KW"/>
</dbReference>
<dbReference type="PANTHER" id="PTHR18895:SF74">
    <property type="entry name" value="MTRF1L RELEASE FACTOR GLUTAMINE METHYLTRANSFERASE"/>
    <property type="match status" value="1"/>
</dbReference>
<dbReference type="AlphaFoldDB" id="A0A1I7IK49"/>
<dbReference type="InterPro" id="IPR040758">
    <property type="entry name" value="PrmC_N"/>
</dbReference>
<dbReference type="InterPro" id="IPR019874">
    <property type="entry name" value="RF_methyltr_PrmC"/>
</dbReference>
<proteinExistence type="predicted"/>
<keyword evidence="4" id="KW-0949">S-adenosyl-L-methionine</keyword>
<dbReference type="NCBIfam" id="TIGR00536">
    <property type="entry name" value="hemK_fam"/>
    <property type="match status" value="1"/>
</dbReference>
<dbReference type="Pfam" id="PF05175">
    <property type="entry name" value="MTS"/>
    <property type="match status" value="1"/>
</dbReference>
<evidence type="ECO:0000256" key="3">
    <source>
        <dbReference type="ARBA" id="ARBA00022679"/>
    </source>
</evidence>
<accession>A0A1I7IK49</accession>
<dbReference type="RefSeq" id="WP_093026283.1">
    <property type="nucleotide sequence ID" value="NZ_FPBK01000017.1"/>
</dbReference>
<evidence type="ECO:0000259" key="6">
    <source>
        <dbReference type="Pfam" id="PF05175"/>
    </source>
</evidence>
<evidence type="ECO:0000256" key="4">
    <source>
        <dbReference type="ARBA" id="ARBA00022691"/>
    </source>
</evidence>
<dbReference type="OrthoDB" id="9800643at2"/>
<dbReference type="NCBIfam" id="TIGR03534">
    <property type="entry name" value="RF_mod_PrmC"/>
    <property type="match status" value="1"/>
</dbReference>
<evidence type="ECO:0000256" key="2">
    <source>
        <dbReference type="ARBA" id="ARBA00022603"/>
    </source>
</evidence>
<dbReference type="PANTHER" id="PTHR18895">
    <property type="entry name" value="HEMK METHYLTRANSFERASE"/>
    <property type="match status" value="1"/>
</dbReference>
<dbReference type="EC" id="2.1.1.297" evidence="1"/>
<feature type="domain" description="Release factor glutamine methyltransferase N-terminal" evidence="7">
    <location>
        <begin position="29"/>
        <end position="76"/>
    </location>
</feature>
<dbReference type="CDD" id="cd02440">
    <property type="entry name" value="AdoMet_MTases"/>
    <property type="match status" value="1"/>
</dbReference>
<feature type="domain" description="Methyltransferase small" evidence="6">
    <location>
        <begin position="113"/>
        <end position="203"/>
    </location>
</feature>
<keyword evidence="9" id="KW-1185">Reference proteome</keyword>
<dbReference type="GO" id="GO:0003676">
    <property type="term" value="F:nucleic acid binding"/>
    <property type="evidence" value="ECO:0007669"/>
    <property type="project" value="InterPro"/>
</dbReference>
<organism evidence="8 9">
    <name type="scientific">Pustulibacterium marinum</name>
    <dbReference type="NCBI Taxonomy" id="1224947"/>
    <lineage>
        <taxon>Bacteria</taxon>
        <taxon>Pseudomonadati</taxon>
        <taxon>Bacteroidota</taxon>
        <taxon>Flavobacteriia</taxon>
        <taxon>Flavobacteriales</taxon>
        <taxon>Flavobacteriaceae</taxon>
        <taxon>Pustulibacterium</taxon>
    </lineage>
</organism>
<dbReference type="InterPro" id="IPR007848">
    <property type="entry name" value="Small_mtfrase_dom"/>
</dbReference>
<evidence type="ECO:0000256" key="1">
    <source>
        <dbReference type="ARBA" id="ARBA00012771"/>
    </source>
</evidence>
<evidence type="ECO:0000256" key="5">
    <source>
        <dbReference type="ARBA" id="ARBA00048391"/>
    </source>
</evidence>
<dbReference type="Gene3D" id="3.40.50.150">
    <property type="entry name" value="Vaccinia Virus protein VP39"/>
    <property type="match status" value="1"/>
</dbReference>
<dbReference type="InterPro" id="IPR002052">
    <property type="entry name" value="DNA_methylase_N6_adenine_CS"/>
</dbReference>
<dbReference type="InterPro" id="IPR004556">
    <property type="entry name" value="HemK-like"/>
</dbReference>
<gene>
    <name evidence="8" type="ORF">SAMN05216480_11726</name>
</gene>